<feature type="region of interest" description="Disordered" evidence="1">
    <location>
        <begin position="192"/>
        <end position="213"/>
    </location>
</feature>
<name>A0AA39I0E9_9BILA</name>
<evidence type="ECO:0000313" key="3">
    <source>
        <dbReference type="Proteomes" id="UP001175271"/>
    </source>
</evidence>
<dbReference type="AlphaFoldDB" id="A0AA39I0E9"/>
<organism evidence="2 3">
    <name type="scientific">Steinernema hermaphroditum</name>
    <dbReference type="NCBI Taxonomy" id="289476"/>
    <lineage>
        <taxon>Eukaryota</taxon>
        <taxon>Metazoa</taxon>
        <taxon>Ecdysozoa</taxon>
        <taxon>Nematoda</taxon>
        <taxon>Chromadorea</taxon>
        <taxon>Rhabditida</taxon>
        <taxon>Tylenchina</taxon>
        <taxon>Panagrolaimomorpha</taxon>
        <taxon>Strongyloidoidea</taxon>
        <taxon>Steinernematidae</taxon>
        <taxon>Steinernema</taxon>
    </lineage>
</organism>
<accession>A0AA39I0E9</accession>
<reference evidence="2" key="1">
    <citation type="submission" date="2023-06" db="EMBL/GenBank/DDBJ databases">
        <title>Genomic analysis of the entomopathogenic nematode Steinernema hermaphroditum.</title>
        <authorList>
            <person name="Schwarz E.M."/>
            <person name="Heppert J.K."/>
            <person name="Baniya A."/>
            <person name="Schwartz H.T."/>
            <person name="Tan C.-H."/>
            <person name="Antoshechkin I."/>
            <person name="Sternberg P.W."/>
            <person name="Goodrich-Blair H."/>
            <person name="Dillman A.R."/>
        </authorList>
    </citation>
    <scope>NUCLEOTIDE SEQUENCE</scope>
    <source>
        <strain evidence="2">PS9179</strain>
        <tissue evidence="2">Whole animal</tissue>
    </source>
</reference>
<comment type="caution">
    <text evidence="2">The sequence shown here is derived from an EMBL/GenBank/DDBJ whole genome shotgun (WGS) entry which is preliminary data.</text>
</comment>
<evidence type="ECO:0000256" key="1">
    <source>
        <dbReference type="SAM" id="MobiDB-lite"/>
    </source>
</evidence>
<evidence type="ECO:0000313" key="2">
    <source>
        <dbReference type="EMBL" id="KAK0415506.1"/>
    </source>
</evidence>
<dbReference type="EMBL" id="JAUCMV010000002">
    <property type="protein sequence ID" value="KAK0415506.1"/>
    <property type="molecule type" value="Genomic_DNA"/>
</dbReference>
<protein>
    <submittedName>
        <fullName evidence="2">Uncharacterized protein</fullName>
    </submittedName>
</protein>
<keyword evidence="3" id="KW-1185">Reference proteome</keyword>
<proteinExistence type="predicted"/>
<sequence length="258" mass="28953">MHPLNELSGTPTRVMASMQPRFANTTHLPSQYMPAMTPFAQSFCYEPMSMRQPMATMQAPVPFAKSFHHLRQGPRGMEHFDSNFGRSFYGDSFMNSRSHGFGAPQAPFGMSYQLVPVPAEYQQPQICCANCQSPMDNPCCIPQFPVQHHMMPQVNPMPLFSQSVSFPRHPVAAQPPQNCRSACCDDHRLNRQAPSATNEQPAPAKAKKTSAPRTMMKSKWTEANALKIVVGTDENGYVIDTCKELFVYLVYLCMSYCK</sequence>
<dbReference type="Proteomes" id="UP001175271">
    <property type="component" value="Unassembled WGS sequence"/>
</dbReference>
<gene>
    <name evidence="2" type="ORF">QR680_011980</name>
</gene>